<name>A0A927GXR2_9GAMM</name>
<reference evidence="2" key="1">
    <citation type="submission" date="2020-09" db="EMBL/GenBank/DDBJ databases">
        <authorList>
            <person name="Yoon J.-W."/>
        </authorList>
    </citation>
    <scope>NUCLEOTIDE SEQUENCE</scope>
    <source>
        <strain evidence="2">KMU-158</strain>
    </source>
</reference>
<dbReference type="SUPFAM" id="SSF54423">
    <property type="entry name" value="DsbC/DsbG N-terminal domain-like"/>
    <property type="match status" value="1"/>
</dbReference>
<sequence>MKFIGATIMLFAAAHTIASSVEDEIKANLSKLLAVPIEKVSKSGFGDLYEVILTSTNIAYTDKSASFLIVGGAVLDTATKQNLTEMRIAELSRFDWRNLPLQDAIKTVKGNGAHG</sequence>
<dbReference type="InterPro" id="IPR018950">
    <property type="entry name" value="DiS-bond_isomerase_DsbC/G_N"/>
</dbReference>
<dbReference type="AlphaFoldDB" id="A0A927GXR2"/>
<dbReference type="RefSeq" id="WP_190766895.1">
    <property type="nucleotide sequence ID" value="NZ_JACXLD010000019.1"/>
</dbReference>
<comment type="caution">
    <text evidence="2">The sequence shown here is derived from an EMBL/GenBank/DDBJ whole genome shotgun (WGS) entry which is preliminary data.</text>
</comment>
<evidence type="ECO:0000259" key="1">
    <source>
        <dbReference type="Pfam" id="PF10411"/>
    </source>
</evidence>
<dbReference type="EMBL" id="JACXLD010000019">
    <property type="protein sequence ID" value="MBD2860267.1"/>
    <property type="molecule type" value="Genomic_DNA"/>
</dbReference>
<proteinExistence type="predicted"/>
<dbReference type="InterPro" id="IPR009094">
    <property type="entry name" value="DiS-bond_isomerase_DsbC/G_N_sf"/>
</dbReference>
<organism evidence="2 3">
    <name type="scientific">Spongiibacter pelagi</name>
    <dbReference type="NCBI Taxonomy" id="2760804"/>
    <lineage>
        <taxon>Bacteria</taxon>
        <taxon>Pseudomonadati</taxon>
        <taxon>Pseudomonadota</taxon>
        <taxon>Gammaproteobacteria</taxon>
        <taxon>Cellvibrionales</taxon>
        <taxon>Spongiibacteraceae</taxon>
        <taxon>Spongiibacter</taxon>
    </lineage>
</organism>
<feature type="domain" description="Disulphide bond isomerase DsbC/G N-terminal" evidence="1">
    <location>
        <begin position="19"/>
        <end position="85"/>
    </location>
</feature>
<evidence type="ECO:0000313" key="3">
    <source>
        <dbReference type="Proteomes" id="UP000610558"/>
    </source>
</evidence>
<protein>
    <recommendedName>
        <fullName evidence="1">Disulphide bond isomerase DsbC/G N-terminal domain-containing protein</fullName>
    </recommendedName>
</protein>
<gene>
    <name evidence="2" type="ORF">IB286_14810</name>
</gene>
<dbReference type="Pfam" id="PF10411">
    <property type="entry name" value="DsbC_N"/>
    <property type="match status" value="1"/>
</dbReference>
<keyword evidence="3" id="KW-1185">Reference proteome</keyword>
<dbReference type="Gene3D" id="3.10.450.70">
    <property type="entry name" value="Disulphide bond isomerase, DsbC/G, N-terminal"/>
    <property type="match status" value="1"/>
</dbReference>
<accession>A0A927GXR2</accession>
<evidence type="ECO:0000313" key="2">
    <source>
        <dbReference type="EMBL" id="MBD2860267.1"/>
    </source>
</evidence>
<dbReference type="Proteomes" id="UP000610558">
    <property type="component" value="Unassembled WGS sequence"/>
</dbReference>
<dbReference type="GO" id="GO:0042597">
    <property type="term" value="C:periplasmic space"/>
    <property type="evidence" value="ECO:0007669"/>
    <property type="project" value="InterPro"/>
</dbReference>